<accession>A0A1G2TYT8</accession>
<protein>
    <recommendedName>
        <fullName evidence="3">Bacteriophage lambda Replication protein O N-terminal domain-containing protein</fullName>
    </recommendedName>
</protein>
<proteinExistence type="predicted"/>
<dbReference type="AlphaFoldDB" id="A0A1G2TYT8"/>
<dbReference type="InterPro" id="IPR036388">
    <property type="entry name" value="WH-like_DNA-bd_sf"/>
</dbReference>
<name>A0A1G2TYT8_9BACT</name>
<evidence type="ECO:0000313" key="2">
    <source>
        <dbReference type="Proteomes" id="UP000178404"/>
    </source>
</evidence>
<dbReference type="Proteomes" id="UP000178404">
    <property type="component" value="Unassembled WGS sequence"/>
</dbReference>
<evidence type="ECO:0008006" key="3">
    <source>
        <dbReference type="Google" id="ProtNLM"/>
    </source>
</evidence>
<organism evidence="1 2">
    <name type="scientific">Candidatus Zambryskibacteria bacterium RIFCSPLOWO2_01_FULL_35_19</name>
    <dbReference type="NCBI Taxonomy" id="1802757"/>
    <lineage>
        <taxon>Bacteria</taxon>
        <taxon>Candidatus Zambryskiibacteriota</taxon>
    </lineage>
</organism>
<dbReference type="Gene3D" id="1.10.10.10">
    <property type="entry name" value="Winged helix-like DNA-binding domain superfamily/Winged helix DNA-binding domain"/>
    <property type="match status" value="1"/>
</dbReference>
<gene>
    <name evidence="1" type="ORF">A3A90_00870</name>
</gene>
<dbReference type="EMBL" id="MHWA01000004">
    <property type="protein sequence ID" value="OHB02333.1"/>
    <property type="molecule type" value="Genomic_DNA"/>
</dbReference>
<evidence type="ECO:0000313" key="1">
    <source>
        <dbReference type="EMBL" id="OHB02333.1"/>
    </source>
</evidence>
<reference evidence="1 2" key="1">
    <citation type="journal article" date="2016" name="Nat. Commun.">
        <title>Thousands of microbial genomes shed light on interconnected biogeochemical processes in an aquifer system.</title>
        <authorList>
            <person name="Anantharaman K."/>
            <person name="Brown C.T."/>
            <person name="Hug L.A."/>
            <person name="Sharon I."/>
            <person name="Castelle C.J."/>
            <person name="Probst A.J."/>
            <person name="Thomas B.C."/>
            <person name="Singh A."/>
            <person name="Wilkins M.J."/>
            <person name="Karaoz U."/>
            <person name="Brodie E.L."/>
            <person name="Williams K.H."/>
            <person name="Hubbard S.S."/>
            <person name="Banfield J.F."/>
        </authorList>
    </citation>
    <scope>NUCLEOTIDE SEQUENCE [LARGE SCALE GENOMIC DNA]</scope>
</reference>
<comment type="caution">
    <text evidence="1">The sequence shown here is derived from an EMBL/GenBank/DDBJ whole genome shotgun (WGS) entry which is preliminary data.</text>
</comment>
<sequence length="235" mass="27052">MQDNPKQFPGFPPEMKKNFWMFPRLLDSYMHLLNGSETRVLLFILRRTWGFQKNSDTMSIEQIANGGGKIGTGTGLSYRQVVTSLHKLEDKGFITIRKRKGWTSEYTLVLQQVQAGGEKSGSTPLNEVQALSNEQNASTIDSKAIEKKIEKMYTLYSNIIRSGQRLTREAKENIKARFNEYWPEELVCALKNVRENEYWKGIAETQTVAWFFSSEERVAQFLALGPYEWSKNSES</sequence>